<gene>
    <name evidence="1" type="ORF">NQ315_008944</name>
</gene>
<dbReference type="EMBL" id="JANEYG010000280">
    <property type="protein sequence ID" value="KAJ8910559.1"/>
    <property type="molecule type" value="Genomic_DNA"/>
</dbReference>
<comment type="caution">
    <text evidence="1">The sequence shown here is derived from an EMBL/GenBank/DDBJ whole genome shotgun (WGS) entry which is preliminary data.</text>
</comment>
<keyword evidence="2" id="KW-1185">Reference proteome</keyword>
<proteinExistence type="predicted"/>
<protein>
    <submittedName>
        <fullName evidence="1">Uncharacterized protein</fullName>
    </submittedName>
</protein>
<name>A0AAV8V8P6_9CUCU</name>
<dbReference type="PANTHER" id="PTHR33053:SF24">
    <property type="entry name" value="TRANSPOSASE DOMAIN-CONTAINING PROTEIN"/>
    <property type="match status" value="1"/>
</dbReference>
<sequence>MPIEFNRKPRSLLEAKRWKATEFRQFLFYTGPVVLIDTLSPDKYLNFVCLHVSATILSSSSYADYIDYADSLLVYFVNTFTTLYKPEYVSHNIHNLLHIAQDLT</sequence>
<evidence type="ECO:0000313" key="1">
    <source>
        <dbReference type="EMBL" id="KAJ8910559.1"/>
    </source>
</evidence>
<accession>A0AAV8V8P6</accession>
<evidence type="ECO:0000313" key="2">
    <source>
        <dbReference type="Proteomes" id="UP001159042"/>
    </source>
</evidence>
<organism evidence="1 2">
    <name type="scientific">Exocentrus adspersus</name>
    <dbReference type="NCBI Taxonomy" id="1586481"/>
    <lineage>
        <taxon>Eukaryota</taxon>
        <taxon>Metazoa</taxon>
        <taxon>Ecdysozoa</taxon>
        <taxon>Arthropoda</taxon>
        <taxon>Hexapoda</taxon>
        <taxon>Insecta</taxon>
        <taxon>Pterygota</taxon>
        <taxon>Neoptera</taxon>
        <taxon>Endopterygota</taxon>
        <taxon>Coleoptera</taxon>
        <taxon>Polyphaga</taxon>
        <taxon>Cucujiformia</taxon>
        <taxon>Chrysomeloidea</taxon>
        <taxon>Cerambycidae</taxon>
        <taxon>Lamiinae</taxon>
        <taxon>Acanthocinini</taxon>
        <taxon>Exocentrus</taxon>
    </lineage>
</organism>
<reference evidence="1 2" key="1">
    <citation type="journal article" date="2023" name="Insect Mol. Biol.">
        <title>Genome sequencing provides insights into the evolution of gene families encoding plant cell wall-degrading enzymes in longhorned beetles.</title>
        <authorList>
            <person name="Shin N.R."/>
            <person name="Okamura Y."/>
            <person name="Kirsch R."/>
            <person name="Pauchet Y."/>
        </authorList>
    </citation>
    <scope>NUCLEOTIDE SEQUENCE [LARGE SCALE GENOMIC DNA]</scope>
    <source>
        <strain evidence="1">EAD_L_NR</strain>
    </source>
</reference>
<dbReference type="AlphaFoldDB" id="A0AAV8V8P6"/>
<dbReference type="Proteomes" id="UP001159042">
    <property type="component" value="Unassembled WGS sequence"/>
</dbReference>
<dbReference type="PANTHER" id="PTHR33053">
    <property type="entry name" value="PROTEIN, PUTATIVE-RELATED"/>
    <property type="match status" value="1"/>
</dbReference>